<dbReference type="GO" id="GO:0005886">
    <property type="term" value="C:plasma membrane"/>
    <property type="evidence" value="ECO:0007669"/>
    <property type="project" value="TreeGrafter"/>
</dbReference>
<feature type="compositionally biased region" description="Low complexity" evidence="3">
    <location>
        <begin position="643"/>
        <end position="654"/>
    </location>
</feature>
<dbReference type="AlphaFoldDB" id="A0A852ZWQ7"/>
<dbReference type="Gene3D" id="3.30.460.10">
    <property type="entry name" value="Beta Polymerase, domain 2"/>
    <property type="match status" value="1"/>
</dbReference>
<evidence type="ECO:0000313" key="7">
    <source>
        <dbReference type="EMBL" id="NYI03091.1"/>
    </source>
</evidence>
<dbReference type="SUPFAM" id="SSF55021">
    <property type="entry name" value="ACT-like"/>
    <property type="match status" value="1"/>
</dbReference>
<dbReference type="PROSITE" id="PS51880">
    <property type="entry name" value="TGS"/>
    <property type="match status" value="1"/>
</dbReference>
<feature type="region of interest" description="Disordered" evidence="3">
    <location>
        <begin position="854"/>
        <end position="876"/>
    </location>
</feature>
<dbReference type="SMART" id="SM00954">
    <property type="entry name" value="RelA_SpoT"/>
    <property type="match status" value="1"/>
</dbReference>
<feature type="compositionally biased region" description="Low complexity" evidence="3">
    <location>
        <begin position="865"/>
        <end position="876"/>
    </location>
</feature>
<dbReference type="Gene3D" id="3.10.20.30">
    <property type="match status" value="1"/>
</dbReference>
<dbReference type="Proteomes" id="UP000567795">
    <property type="component" value="Unassembled WGS sequence"/>
</dbReference>
<feature type="region of interest" description="Disordered" evidence="3">
    <location>
        <begin position="635"/>
        <end position="713"/>
    </location>
</feature>
<dbReference type="InterPro" id="IPR006674">
    <property type="entry name" value="HD_domain"/>
</dbReference>
<dbReference type="GO" id="GO:0015969">
    <property type="term" value="P:guanosine tetraphosphate metabolic process"/>
    <property type="evidence" value="ECO:0007669"/>
    <property type="project" value="InterPro"/>
</dbReference>
<dbReference type="Pfam" id="PF13291">
    <property type="entry name" value="ACT_4"/>
    <property type="match status" value="1"/>
</dbReference>
<feature type="compositionally biased region" description="Low complexity" evidence="3">
    <location>
        <begin position="438"/>
        <end position="456"/>
    </location>
</feature>
<sequence>MPAAPGDNPDPAAPTLPPPPSPPAPASAPAPEPAGRVGTRRDRPGLITLPGRVNMATAALLTSGLPNRRGGAPEVPHALQPIVRVHRAHHPRADLGVLHRAYLLAERCHRGQLRKSGGPFITHPLAVAMILAQLGAETTTLAAALLHDTVEDTDLTLRQVREHFGPEVAYLVDGVTKLRKVDFGAAAEAETFRKMLVATGDDLRVMVIKLADRLHNMRTIQHMKPSSQVRIAKVTRDVLIPLAERLGVQTIKAELEDTVFATLHPEEYARTRAMITAHEARPDDPLADLAAEVGRALREARVPAEVRPYARHCVSTHRVRLRRGGDRLGPYDFGRLLVLVERDRDCYAALGVLHTRYTPVAGGFTDYVATPKFNLYQSLHTSVATAGGDVVETLIRTHRMHRVAEYGVVALHAEDAEAAADPTAGAADIEATEDGSAEHGAAGAPGSAGPVPLVAGEAPGPDAPPRPGLRQEPDPAPADAPRTGPAERPGRPEHPDRAAGRGRGDRPARPGWLTRLLRWQLQAPDPDTFWSSLTAEMAEDQEITVLSTDGRTLQLPPGATCVDAAYALGERTGHGCVAARLNGRLVSLSARLGDGDVVELLSSPGEPSGPSPSWLHMARTPVARIAIARWLEQHGTATGGTGRPRAGTAPGTGADVPDRTGDVPDRTGAGDRNADGDRAGSRPRDAPAAPDGAARPARRRPRRPEPAAGILRVPGHAEAPVRLSRCCTPVPPDPLVGYLLRRGTVAAHRRDCAEGEAMRRAGRAVVRVEWVPGARARHRVTLQAEALSRPGLLADVTAALCDADVAVVAAEVGPPRAAQVRHTYTVELADPARLPELMRAVRRVPGVYDVYRARRPAPAHPPTSPGASPAARGWGR</sequence>
<dbReference type="Pfam" id="PF13328">
    <property type="entry name" value="HD_4"/>
    <property type="match status" value="1"/>
</dbReference>
<dbReference type="CDD" id="cd00077">
    <property type="entry name" value="HDc"/>
    <property type="match status" value="1"/>
</dbReference>
<feature type="region of interest" description="Disordered" evidence="3">
    <location>
        <begin position="1"/>
        <end position="47"/>
    </location>
</feature>
<dbReference type="InterPro" id="IPR043519">
    <property type="entry name" value="NT_sf"/>
</dbReference>
<dbReference type="Pfam" id="PF04607">
    <property type="entry name" value="RelA_SpoT"/>
    <property type="match status" value="1"/>
</dbReference>
<comment type="caution">
    <text evidence="7">The sequence shown here is derived from an EMBL/GenBank/DDBJ whole genome shotgun (WGS) entry which is preliminary data.</text>
</comment>
<dbReference type="InterPro" id="IPR007685">
    <property type="entry name" value="RelA_SpoT"/>
</dbReference>
<keyword evidence="7" id="KW-0808">Transferase</keyword>
<feature type="compositionally biased region" description="Low complexity" evidence="3">
    <location>
        <begin position="686"/>
        <end position="695"/>
    </location>
</feature>
<dbReference type="InterPro" id="IPR004095">
    <property type="entry name" value="TGS"/>
</dbReference>
<dbReference type="CDD" id="cd05399">
    <property type="entry name" value="NT_Rel-Spo_like"/>
    <property type="match status" value="1"/>
</dbReference>
<feature type="domain" description="ACT" evidence="4">
    <location>
        <begin position="781"/>
        <end position="855"/>
    </location>
</feature>
<dbReference type="RefSeq" id="WP_179812208.1">
    <property type="nucleotide sequence ID" value="NZ_JACBZD010000001.1"/>
</dbReference>
<dbReference type="InterPro" id="IPR045865">
    <property type="entry name" value="ACT-like_dom_sf"/>
</dbReference>
<dbReference type="InterPro" id="IPR003607">
    <property type="entry name" value="HD/PDEase_dom"/>
</dbReference>
<comment type="similarity">
    <text evidence="1">Belongs to the RelA/SpoT family.</text>
</comment>
<feature type="domain" description="TGS" evidence="6">
    <location>
        <begin position="539"/>
        <end position="602"/>
    </location>
</feature>
<dbReference type="PANTHER" id="PTHR21262">
    <property type="entry name" value="GUANOSINE-3',5'-BIS DIPHOSPHATE 3'-PYROPHOSPHOHYDROLASE"/>
    <property type="match status" value="1"/>
</dbReference>
<feature type="compositionally biased region" description="Basic and acidic residues" evidence="3">
    <location>
        <begin position="488"/>
        <end position="508"/>
    </location>
</feature>
<evidence type="ECO:0000259" key="6">
    <source>
        <dbReference type="PROSITE" id="PS51880"/>
    </source>
</evidence>
<evidence type="ECO:0000259" key="4">
    <source>
        <dbReference type="PROSITE" id="PS51671"/>
    </source>
</evidence>
<dbReference type="PANTHER" id="PTHR21262:SF31">
    <property type="entry name" value="GTP PYROPHOSPHOKINASE"/>
    <property type="match status" value="1"/>
</dbReference>
<dbReference type="Gene3D" id="1.10.3210.10">
    <property type="entry name" value="Hypothetical protein af1432"/>
    <property type="match status" value="1"/>
</dbReference>
<evidence type="ECO:0000256" key="3">
    <source>
        <dbReference type="SAM" id="MobiDB-lite"/>
    </source>
</evidence>
<dbReference type="FunFam" id="1.10.3210.10:FF:000001">
    <property type="entry name" value="GTP pyrophosphokinase RelA"/>
    <property type="match status" value="1"/>
</dbReference>
<dbReference type="InterPro" id="IPR002912">
    <property type="entry name" value="ACT_dom"/>
</dbReference>
<dbReference type="SMART" id="SM00471">
    <property type="entry name" value="HDc"/>
    <property type="match status" value="1"/>
</dbReference>
<dbReference type="SUPFAM" id="SSF109604">
    <property type="entry name" value="HD-domain/PDEase-like"/>
    <property type="match status" value="1"/>
</dbReference>
<dbReference type="PROSITE" id="PS51671">
    <property type="entry name" value="ACT"/>
    <property type="match status" value="1"/>
</dbReference>
<dbReference type="GO" id="GO:0016301">
    <property type="term" value="F:kinase activity"/>
    <property type="evidence" value="ECO:0007669"/>
    <property type="project" value="UniProtKB-KW"/>
</dbReference>
<feature type="region of interest" description="Disordered" evidence="3">
    <location>
        <begin position="431"/>
        <end position="510"/>
    </location>
</feature>
<comment type="pathway">
    <text evidence="2">Purine metabolism.</text>
</comment>
<feature type="domain" description="HD" evidence="5">
    <location>
        <begin position="120"/>
        <end position="217"/>
    </location>
</feature>
<protein>
    <submittedName>
        <fullName evidence="7">GTP pyrophosphokinase</fullName>
        <ecNumber evidence="7">2.7.6.5</ecNumber>
    </submittedName>
</protein>
<dbReference type="SUPFAM" id="SSF81301">
    <property type="entry name" value="Nucleotidyltransferase"/>
    <property type="match status" value="1"/>
</dbReference>
<evidence type="ECO:0000313" key="8">
    <source>
        <dbReference type="Proteomes" id="UP000567795"/>
    </source>
</evidence>
<dbReference type="PROSITE" id="PS51831">
    <property type="entry name" value="HD"/>
    <property type="match status" value="1"/>
</dbReference>
<dbReference type="EC" id="2.7.6.5" evidence="7"/>
<organism evidence="7 8">
    <name type="scientific">Allostreptomyces psammosilenae</name>
    <dbReference type="NCBI Taxonomy" id="1892865"/>
    <lineage>
        <taxon>Bacteria</taxon>
        <taxon>Bacillati</taxon>
        <taxon>Actinomycetota</taxon>
        <taxon>Actinomycetes</taxon>
        <taxon>Kitasatosporales</taxon>
        <taxon>Streptomycetaceae</taxon>
        <taxon>Allostreptomyces</taxon>
    </lineage>
</organism>
<keyword evidence="8" id="KW-1185">Reference proteome</keyword>
<evidence type="ECO:0000259" key="5">
    <source>
        <dbReference type="PROSITE" id="PS51831"/>
    </source>
</evidence>
<dbReference type="InterPro" id="IPR012675">
    <property type="entry name" value="Beta-grasp_dom_sf"/>
</dbReference>
<dbReference type="InterPro" id="IPR012676">
    <property type="entry name" value="TGS-like"/>
</dbReference>
<feature type="compositionally biased region" description="Pro residues" evidence="3">
    <location>
        <begin position="11"/>
        <end position="32"/>
    </location>
</feature>
<proteinExistence type="inferred from homology"/>
<gene>
    <name evidence="7" type="ORF">FHU37_000034</name>
</gene>
<evidence type="ECO:0000256" key="1">
    <source>
        <dbReference type="ARBA" id="ARBA00007476"/>
    </source>
</evidence>
<feature type="compositionally biased region" description="Low complexity" evidence="3">
    <location>
        <begin position="1"/>
        <end position="10"/>
    </location>
</feature>
<dbReference type="EMBL" id="JACBZD010000001">
    <property type="protein sequence ID" value="NYI03091.1"/>
    <property type="molecule type" value="Genomic_DNA"/>
</dbReference>
<keyword evidence="7" id="KW-0418">Kinase</keyword>
<dbReference type="Pfam" id="PF02824">
    <property type="entry name" value="TGS"/>
    <property type="match status" value="1"/>
</dbReference>
<dbReference type="SUPFAM" id="SSF81271">
    <property type="entry name" value="TGS-like"/>
    <property type="match status" value="1"/>
</dbReference>
<accession>A0A852ZWQ7</accession>
<reference evidence="7 8" key="1">
    <citation type="submission" date="2020-07" db="EMBL/GenBank/DDBJ databases">
        <title>Sequencing the genomes of 1000 actinobacteria strains.</title>
        <authorList>
            <person name="Klenk H.-P."/>
        </authorList>
    </citation>
    <scope>NUCLEOTIDE SEQUENCE [LARGE SCALE GENOMIC DNA]</scope>
    <source>
        <strain evidence="7 8">DSM 42178</strain>
    </source>
</reference>
<name>A0A852ZWQ7_9ACTN</name>
<evidence type="ECO:0000256" key="2">
    <source>
        <dbReference type="ARBA" id="ARBA00025704"/>
    </source>
</evidence>
<dbReference type="Gene3D" id="3.30.70.260">
    <property type="match status" value="1"/>
</dbReference>
<feature type="compositionally biased region" description="Basic and acidic residues" evidence="3">
    <location>
        <begin position="656"/>
        <end position="685"/>
    </location>
</feature>
<dbReference type="GO" id="GO:0008728">
    <property type="term" value="F:GTP diphosphokinase activity"/>
    <property type="evidence" value="ECO:0007669"/>
    <property type="project" value="UniProtKB-EC"/>
</dbReference>